<dbReference type="EMBL" id="MQWB01000001">
    <property type="protein sequence ID" value="OZC04204.1"/>
    <property type="molecule type" value="Genomic_DNA"/>
</dbReference>
<keyword evidence="1" id="KW-1133">Transmembrane helix</keyword>
<proteinExistence type="predicted"/>
<name>A0A259U322_9BACT</name>
<evidence type="ECO:0000313" key="3">
    <source>
        <dbReference type="EMBL" id="OZC04204.1"/>
    </source>
</evidence>
<feature type="chain" id="PRO_5013283121" evidence="2">
    <location>
        <begin position="18"/>
        <end position="226"/>
    </location>
</feature>
<organism evidence="3 4">
    <name type="scientific">Rubricoccus marinus</name>
    <dbReference type="NCBI Taxonomy" id="716817"/>
    <lineage>
        <taxon>Bacteria</taxon>
        <taxon>Pseudomonadati</taxon>
        <taxon>Rhodothermota</taxon>
        <taxon>Rhodothermia</taxon>
        <taxon>Rhodothermales</taxon>
        <taxon>Rubricoccaceae</taxon>
        <taxon>Rubricoccus</taxon>
    </lineage>
</organism>
<evidence type="ECO:0000256" key="1">
    <source>
        <dbReference type="SAM" id="Phobius"/>
    </source>
</evidence>
<feature type="signal peptide" evidence="2">
    <location>
        <begin position="1"/>
        <end position="17"/>
    </location>
</feature>
<gene>
    <name evidence="3" type="ORF">BSZ36_15165</name>
</gene>
<sequence length="226" mass="22137">MRFALLAFLFVAAPTLAQEAGSVHPKHLADASGERSSLSSEAVGQASGGLLESVLVLPEAGASVSHEQVEGEGGIALVVSRSSGNRLLLIATGVAASVGTVALSVGAESIVPALALPAVSGTAVYAMGQALGEDGTLLGAVGGAALGVVPGLVLVEIGFQMERSRSRGDDDPDPLITDGLLVSGLGFLAYTAGAAAGSVVGYTASASAHRAPTGETVPTVGLRIGL</sequence>
<feature type="transmembrane region" description="Helical" evidence="1">
    <location>
        <begin position="87"/>
        <end position="106"/>
    </location>
</feature>
<evidence type="ECO:0000313" key="4">
    <source>
        <dbReference type="Proteomes" id="UP000216446"/>
    </source>
</evidence>
<keyword evidence="2" id="KW-0732">Signal</keyword>
<protein>
    <submittedName>
        <fullName evidence="3">Uncharacterized protein</fullName>
    </submittedName>
</protein>
<dbReference type="AlphaFoldDB" id="A0A259U322"/>
<dbReference type="RefSeq" id="WP_094550418.1">
    <property type="nucleotide sequence ID" value="NZ_MQWB01000001.1"/>
</dbReference>
<keyword evidence="1" id="KW-0472">Membrane</keyword>
<keyword evidence="1" id="KW-0812">Transmembrane</keyword>
<dbReference type="Proteomes" id="UP000216446">
    <property type="component" value="Unassembled WGS sequence"/>
</dbReference>
<dbReference type="InParanoid" id="A0A259U322"/>
<accession>A0A259U322</accession>
<reference evidence="3 4" key="1">
    <citation type="submission" date="2016-11" db="EMBL/GenBank/DDBJ databases">
        <title>Study of marine rhodopsin-containing bacteria.</title>
        <authorList>
            <person name="Yoshizawa S."/>
            <person name="Kumagai Y."/>
            <person name="Kogure K."/>
        </authorList>
    </citation>
    <scope>NUCLEOTIDE SEQUENCE [LARGE SCALE GENOMIC DNA]</scope>
    <source>
        <strain evidence="3 4">SG-29</strain>
    </source>
</reference>
<evidence type="ECO:0000256" key="2">
    <source>
        <dbReference type="SAM" id="SignalP"/>
    </source>
</evidence>
<keyword evidence="4" id="KW-1185">Reference proteome</keyword>
<feature type="transmembrane region" description="Helical" evidence="1">
    <location>
        <begin position="113"/>
        <end position="131"/>
    </location>
</feature>
<comment type="caution">
    <text evidence="3">The sequence shown here is derived from an EMBL/GenBank/DDBJ whole genome shotgun (WGS) entry which is preliminary data.</text>
</comment>
<feature type="transmembrane region" description="Helical" evidence="1">
    <location>
        <begin position="137"/>
        <end position="159"/>
    </location>
</feature>